<feature type="transmembrane region" description="Helical" evidence="1">
    <location>
        <begin position="6"/>
        <end position="28"/>
    </location>
</feature>
<dbReference type="Pfam" id="PF10067">
    <property type="entry name" value="DUF2306"/>
    <property type="match status" value="1"/>
</dbReference>
<reference evidence="2 3" key="1">
    <citation type="journal article" date="2013" name="Int. J. Syst. Evol. Microbiol.">
        <title>Comamonas guangdongensis sp. nov., isolated from subterranean forest sediment, and emended description of the genus Comamonas.</title>
        <authorList>
            <person name="Zhang J."/>
            <person name="Wang Y."/>
            <person name="Zhou S."/>
            <person name="Wu C."/>
            <person name="He J."/>
            <person name="Li F."/>
        </authorList>
    </citation>
    <scope>NUCLEOTIDE SEQUENCE [LARGE SCALE GENOMIC DNA]</scope>
    <source>
        <strain evidence="2 3">CCTCC AB2011133</strain>
    </source>
</reference>
<comment type="caution">
    <text evidence="2">The sequence shown here is derived from an EMBL/GenBank/DDBJ whole genome shotgun (WGS) entry which is preliminary data.</text>
</comment>
<name>A0ABV3ZSB3_9BURK</name>
<sequence length="134" mass="14716">MQLTPLIAFHMGCALGATAIGPVALWARRRGAARPALHRAAGYGFVLLMLGSALSALLIRDFSLPNWAGFTPIHLLVPFTLGLLVLSFWHLAHKRIDLHRHIMRRLYFGACLTAGLFTLLPGRLLGGLLWKQLA</sequence>
<feature type="transmembrane region" description="Helical" evidence="1">
    <location>
        <begin position="40"/>
        <end position="59"/>
    </location>
</feature>
<evidence type="ECO:0000313" key="3">
    <source>
        <dbReference type="Proteomes" id="UP001561046"/>
    </source>
</evidence>
<evidence type="ECO:0000256" key="1">
    <source>
        <dbReference type="SAM" id="Phobius"/>
    </source>
</evidence>
<gene>
    <name evidence="2" type="ORF">AB6724_02975</name>
</gene>
<keyword evidence="1" id="KW-1133">Transmembrane helix</keyword>
<dbReference type="EMBL" id="JBFYGN010000002">
    <property type="protein sequence ID" value="MEX8191798.1"/>
    <property type="molecule type" value="Genomic_DNA"/>
</dbReference>
<dbReference type="Proteomes" id="UP001561046">
    <property type="component" value="Unassembled WGS sequence"/>
</dbReference>
<keyword evidence="1" id="KW-0812">Transmembrane</keyword>
<proteinExistence type="predicted"/>
<evidence type="ECO:0000313" key="2">
    <source>
        <dbReference type="EMBL" id="MEX8191798.1"/>
    </source>
</evidence>
<keyword evidence="1" id="KW-0472">Membrane</keyword>
<dbReference type="RefSeq" id="WP_369337005.1">
    <property type="nucleotide sequence ID" value="NZ_JBFYGN010000002.1"/>
</dbReference>
<organism evidence="2 3">
    <name type="scientific">Comamonas guangdongensis</name>
    <dbReference type="NCBI Taxonomy" id="510515"/>
    <lineage>
        <taxon>Bacteria</taxon>
        <taxon>Pseudomonadati</taxon>
        <taxon>Pseudomonadota</taxon>
        <taxon>Betaproteobacteria</taxon>
        <taxon>Burkholderiales</taxon>
        <taxon>Comamonadaceae</taxon>
        <taxon>Comamonas</taxon>
    </lineage>
</organism>
<protein>
    <submittedName>
        <fullName evidence="2">DUF2306 domain-containing protein</fullName>
    </submittedName>
</protein>
<feature type="transmembrane region" description="Helical" evidence="1">
    <location>
        <begin position="71"/>
        <end position="93"/>
    </location>
</feature>
<dbReference type="InterPro" id="IPR018750">
    <property type="entry name" value="DUF2306_membrane"/>
</dbReference>
<feature type="transmembrane region" description="Helical" evidence="1">
    <location>
        <begin position="105"/>
        <end position="130"/>
    </location>
</feature>
<accession>A0ABV3ZSB3</accession>
<keyword evidence="3" id="KW-1185">Reference proteome</keyword>